<dbReference type="Pfam" id="PF01206">
    <property type="entry name" value="TusA"/>
    <property type="match status" value="1"/>
</dbReference>
<reference evidence="4" key="2">
    <citation type="submission" date="2018-04" db="EMBL/GenBank/DDBJ databases">
        <title>Complete genome sequence of Sulfodiicoccus acidiphilus strain HS-1.</title>
        <authorList>
            <person name="Sakai H.D."/>
            <person name="Kurosawa N."/>
        </authorList>
    </citation>
    <scope>NUCLEOTIDE SEQUENCE [LARGE SCALE GENOMIC DNA]</scope>
    <source>
        <strain evidence="4">HS-1</strain>
    </source>
</reference>
<evidence type="ECO:0000313" key="2">
    <source>
        <dbReference type="EMBL" id="BBD72252.1"/>
    </source>
</evidence>
<dbReference type="EMBL" id="BMQS01000004">
    <property type="protein sequence ID" value="GGT90773.1"/>
    <property type="molecule type" value="Genomic_DNA"/>
</dbReference>
<reference evidence="3" key="4">
    <citation type="submission" date="2020-09" db="EMBL/GenBank/DDBJ databases">
        <authorList>
            <person name="Sun Q."/>
            <person name="Ohkuma M."/>
        </authorList>
    </citation>
    <scope>NUCLEOTIDE SEQUENCE</scope>
    <source>
        <strain evidence="3">JCM 31740</strain>
    </source>
</reference>
<evidence type="ECO:0000259" key="1">
    <source>
        <dbReference type="PROSITE" id="PS01148"/>
    </source>
</evidence>
<dbReference type="Proteomes" id="UP000276741">
    <property type="component" value="Chromosome"/>
</dbReference>
<dbReference type="Proteomes" id="UP000616143">
    <property type="component" value="Unassembled WGS sequence"/>
</dbReference>
<dbReference type="PROSITE" id="PS01148">
    <property type="entry name" value="UPF0033"/>
    <property type="match status" value="1"/>
</dbReference>
<dbReference type="RefSeq" id="WP_126451294.1">
    <property type="nucleotide sequence ID" value="NZ_AP018553.1"/>
</dbReference>
<dbReference type="AlphaFoldDB" id="A0A348B250"/>
<dbReference type="PANTHER" id="PTHR33279">
    <property type="entry name" value="SULFUR CARRIER PROTEIN YEDF-RELATED"/>
    <property type="match status" value="1"/>
</dbReference>
<dbReference type="PANTHER" id="PTHR33279:SF2">
    <property type="entry name" value="SULFUR CARRIER PROTEIN TUSA"/>
    <property type="match status" value="1"/>
</dbReference>
<feature type="domain" description="UPF0033" evidence="1">
    <location>
        <begin position="5"/>
        <end position="29"/>
    </location>
</feature>
<proteinExistence type="predicted"/>
<sequence>MEKTVDASGTICPYPIMLLSRAVREARPGDVIKVVATDPAFARDVKSWTKSTGNELLALEEGEGKVVALVRKVGR</sequence>
<dbReference type="GeneID" id="38666146"/>
<evidence type="ECO:0000313" key="3">
    <source>
        <dbReference type="EMBL" id="GGT90773.1"/>
    </source>
</evidence>
<dbReference type="KEGG" id="sacd:HS1genome_0641"/>
<keyword evidence="4" id="KW-1185">Reference proteome</keyword>
<dbReference type="InterPro" id="IPR036868">
    <property type="entry name" value="TusA-like_sf"/>
</dbReference>
<name>A0A348B250_9CREN</name>
<dbReference type="Gene3D" id="3.30.110.40">
    <property type="entry name" value="TusA-like domain"/>
    <property type="match status" value="1"/>
</dbReference>
<dbReference type="SUPFAM" id="SSF64307">
    <property type="entry name" value="SirA-like"/>
    <property type="match status" value="1"/>
</dbReference>
<accession>A0A348B250</accession>
<dbReference type="OrthoDB" id="45650at2157"/>
<reference evidence="2" key="3">
    <citation type="journal article" date="2019" name="BMC Res. Notes">
        <title>Complete genome sequence of the Sulfodiicoccus acidiphilus strain HS-1T, the first crenarchaeon that lacks polB3, isolated from an acidic hot spring in Ohwaku-dani, Hakone, Japan.</title>
        <authorList>
            <person name="Sakai H.D."/>
            <person name="Kurosawa N."/>
        </authorList>
    </citation>
    <scope>NUCLEOTIDE SEQUENCE</scope>
    <source>
        <strain evidence="2">HS-1</strain>
    </source>
</reference>
<reference evidence="3" key="1">
    <citation type="journal article" date="2014" name="Int. J. Syst. Evol. Microbiol.">
        <title>Complete genome sequence of Corynebacterium casei LMG S-19264T (=DSM 44701T), isolated from a smear-ripened cheese.</title>
        <authorList>
            <consortium name="US DOE Joint Genome Institute (JGI-PGF)"/>
            <person name="Walter F."/>
            <person name="Albersmeier A."/>
            <person name="Kalinowski J."/>
            <person name="Ruckert C."/>
        </authorList>
    </citation>
    <scope>NUCLEOTIDE SEQUENCE</scope>
    <source>
        <strain evidence="3">JCM 31740</strain>
    </source>
</reference>
<protein>
    <submittedName>
        <fullName evidence="2">Transcriptional regulator</fullName>
    </submittedName>
</protein>
<gene>
    <name evidence="3" type="ORF">GCM10007116_05790</name>
    <name evidence="2" type="ORF">HS1genome_0641</name>
</gene>
<dbReference type="InterPro" id="IPR001455">
    <property type="entry name" value="TusA-like"/>
</dbReference>
<organism evidence="2 4">
    <name type="scientific">Sulfodiicoccus acidiphilus</name>
    <dbReference type="NCBI Taxonomy" id="1670455"/>
    <lineage>
        <taxon>Archaea</taxon>
        <taxon>Thermoproteota</taxon>
        <taxon>Thermoprotei</taxon>
        <taxon>Sulfolobales</taxon>
        <taxon>Sulfolobaceae</taxon>
        <taxon>Sulfodiicoccus</taxon>
    </lineage>
</organism>
<evidence type="ECO:0000313" key="4">
    <source>
        <dbReference type="Proteomes" id="UP000276741"/>
    </source>
</evidence>
<dbReference type="EMBL" id="AP018553">
    <property type="protein sequence ID" value="BBD72252.1"/>
    <property type="molecule type" value="Genomic_DNA"/>
</dbReference>